<dbReference type="Gene3D" id="3.40.50.2000">
    <property type="entry name" value="Glycogen Phosphorylase B"/>
    <property type="match status" value="1"/>
</dbReference>
<dbReference type="AlphaFoldDB" id="A0A7K1Y968"/>
<dbReference type="SUPFAM" id="SSF53756">
    <property type="entry name" value="UDP-Glycosyltransferase/glycogen phosphorylase"/>
    <property type="match status" value="1"/>
</dbReference>
<accession>A0A7K1Y968</accession>
<dbReference type="GO" id="GO:0016740">
    <property type="term" value="F:transferase activity"/>
    <property type="evidence" value="ECO:0007669"/>
    <property type="project" value="UniProtKB-KW"/>
</dbReference>
<evidence type="ECO:0000313" key="2">
    <source>
        <dbReference type="Proteomes" id="UP000466586"/>
    </source>
</evidence>
<keyword evidence="2" id="KW-1185">Reference proteome</keyword>
<proteinExistence type="predicted"/>
<dbReference type="Proteomes" id="UP000466586">
    <property type="component" value="Unassembled WGS sequence"/>
</dbReference>
<comment type="caution">
    <text evidence="1">The sequence shown here is derived from an EMBL/GenBank/DDBJ whole genome shotgun (WGS) entry which is preliminary data.</text>
</comment>
<dbReference type="EMBL" id="WVHT01000002">
    <property type="protein sequence ID" value="MXV50578.1"/>
    <property type="molecule type" value="Genomic_DNA"/>
</dbReference>
<dbReference type="RefSeq" id="WP_160843740.1">
    <property type="nucleotide sequence ID" value="NZ_WVHT01000002.1"/>
</dbReference>
<protein>
    <submittedName>
        <fullName evidence="1">Glycosyltransferase</fullName>
    </submittedName>
</protein>
<reference evidence="1 2" key="1">
    <citation type="submission" date="2019-11" db="EMBL/GenBank/DDBJ databases">
        <title>Pedobacter sp. HMF7647 Genome sequencing and assembly.</title>
        <authorList>
            <person name="Kang H."/>
            <person name="Kim H."/>
            <person name="Joh K."/>
        </authorList>
    </citation>
    <scope>NUCLEOTIDE SEQUENCE [LARGE SCALE GENOMIC DNA]</scope>
    <source>
        <strain evidence="1 2">HMF7647</strain>
    </source>
</reference>
<dbReference type="Pfam" id="PF13692">
    <property type="entry name" value="Glyco_trans_1_4"/>
    <property type="match status" value="1"/>
</dbReference>
<keyword evidence="1" id="KW-0808">Transferase</keyword>
<sequence length="378" mass="43428">MKNIPPQLICFSHLRWNFVYQRPQHLMSCLAKTANIFYFEEPVFDAFGEAYLSILPSNGNVTVLVPHLPLKQSHKQNTAITKVLLDEFLKTKDLDDFTFWYYTPMAYEFTSHLNPGLTVYDCMDELSAFKFAPPELPILEDKLLQHSDLVFTGGYSLYQAKKTLHPNIYPFPSSIDKSHFGKARERNIEPADQGLIKGFKLGFYGVIDERFDIKLIDQISRQKPEWQIILIGPVLKIDPVTLPKRKNIHYLGAKSYSELPAYLSGWNVALIPFLLNRSTQFISPTKTPEYLAAGVPVISTAIRDVVNPYGRENLVHIGVDAEDFINAAEFEVRRLDRTAWRYKVDRHLEGNSWQKTVSEMLGLMDETIKKRHIIFKAG</sequence>
<evidence type="ECO:0000313" key="1">
    <source>
        <dbReference type="EMBL" id="MXV50578.1"/>
    </source>
</evidence>
<organism evidence="1 2">
    <name type="scientific">Hufsiella arboris</name>
    <dbReference type="NCBI Taxonomy" id="2695275"/>
    <lineage>
        <taxon>Bacteria</taxon>
        <taxon>Pseudomonadati</taxon>
        <taxon>Bacteroidota</taxon>
        <taxon>Sphingobacteriia</taxon>
        <taxon>Sphingobacteriales</taxon>
        <taxon>Sphingobacteriaceae</taxon>
        <taxon>Hufsiella</taxon>
    </lineage>
</organism>
<gene>
    <name evidence="1" type="ORF">GS399_06295</name>
</gene>
<name>A0A7K1Y968_9SPHI</name>